<keyword evidence="1" id="KW-0472">Membrane</keyword>
<organism evidence="2">
    <name type="scientific">Rhizophora mucronata</name>
    <name type="common">Asiatic mangrove</name>
    <dbReference type="NCBI Taxonomy" id="61149"/>
    <lineage>
        <taxon>Eukaryota</taxon>
        <taxon>Viridiplantae</taxon>
        <taxon>Streptophyta</taxon>
        <taxon>Embryophyta</taxon>
        <taxon>Tracheophyta</taxon>
        <taxon>Spermatophyta</taxon>
        <taxon>Magnoliopsida</taxon>
        <taxon>eudicotyledons</taxon>
        <taxon>Gunneridae</taxon>
        <taxon>Pentapetalae</taxon>
        <taxon>rosids</taxon>
        <taxon>fabids</taxon>
        <taxon>Malpighiales</taxon>
        <taxon>Rhizophoraceae</taxon>
        <taxon>Rhizophora</taxon>
    </lineage>
</organism>
<evidence type="ECO:0000256" key="1">
    <source>
        <dbReference type="SAM" id="Phobius"/>
    </source>
</evidence>
<proteinExistence type="predicted"/>
<dbReference type="EMBL" id="GGEC01077441">
    <property type="protein sequence ID" value="MBX57925.1"/>
    <property type="molecule type" value="Transcribed_RNA"/>
</dbReference>
<protein>
    <submittedName>
        <fullName evidence="2">Uncharacterized protein</fullName>
    </submittedName>
</protein>
<accession>A0A2P2PT90</accession>
<name>A0A2P2PT90_RHIMU</name>
<keyword evidence="1" id="KW-0812">Transmembrane</keyword>
<keyword evidence="1" id="KW-1133">Transmembrane helix</keyword>
<dbReference type="AlphaFoldDB" id="A0A2P2PT90"/>
<reference evidence="2" key="1">
    <citation type="submission" date="2018-02" db="EMBL/GenBank/DDBJ databases">
        <title>Rhizophora mucronata_Transcriptome.</title>
        <authorList>
            <person name="Meera S.P."/>
            <person name="Sreeshan A."/>
            <person name="Augustine A."/>
        </authorList>
    </citation>
    <scope>NUCLEOTIDE SEQUENCE</scope>
    <source>
        <tissue evidence="2">Leaf</tissue>
    </source>
</reference>
<sequence>MLSQCSDSFVSRCQVDSMATLYFFHSVCLSLCLVKILLVMV</sequence>
<feature type="transmembrane region" description="Helical" evidence="1">
    <location>
        <begin position="20"/>
        <end position="40"/>
    </location>
</feature>
<evidence type="ECO:0000313" key="2">
    <source>
        <dbReference type="EMBL" id="MBX57925.1"/>
    </source>
</evidence>